<evidence type="ECO:0000259" key="3">
    <source>
        <dbReference type="PROSITE" id="PS51668"/>
    </source>
</evidence>
<dbReference type="KEGG" id="mou:OU421_04035"/>
<dbReference type="PROSITE" id="PS51668">
    <property type="entry name" value="TSAA_2"/>
    <property type="match status" value="1"/>
</dbReference>
<keyword evidence="1" id="KW-0949">S-adenosyl-L-methionine</keyword>
<organism evidence="4 5">
    <name type="scientific">Methanogenium organophilum</name>
    <dbReference type="NCBI Taxonomy" id="2199"/>
    <lineage>
        <taxon>Archaea</taxon>
        <taxon>Methanobacteriati</taxon>
        <taxon>Methanobacteriota</taxon>
        <taxon>Stenosarchaea group</taxon>
        <taxon>Methanomicrobia</taxon>
        <taxon>Methanomicrobiales</taxon>
        <taxon>Methanomicrobiaceae</taxon>
        <taxon>Methanogenium</taxon>
    </lineage>
</organism>
<dbReference type="AlphaFoldDB" id="A0A9X9T853"/>
<evidence type="ECO:0000256" key="2">
    <source>
        <dbReference type="ARBA" id="ARBA00033753"/>
    </source>
</evidence>
<sequence>MYTNTENSSDSANEADMINFEEVYGDMILRPIGIVRNTVATPPLVAGKDGLKLNGAFEEAMEKFRDVPDAVSEIILKEEYAELCEDIEAYSHLVIIYWGHEITEDGRSLKKVHPMGVTTNPLTGLFCTCSPARPNPVLIKVVPLVRVKGNVLTVLGLDAIDKSPVIDIKPYVREFYPQDGIRIPEWMQKITEEYDS</sequence>
<proteinExistence type="inferred from homology"/>
<dbReference type="Gene3D" id="2.40.30.70">
    <property type="entry name" value="YaeB-like"/>
    <property type="match status" value="1"/>
</dbReference>
<evidence type="ECO:0000256" key="1">
    <source>
        <dbReference type="ARBA" id="ARBA00022691"/>
    </source>
</evidence>
<keyword evidence="5" id="KW-1185">Reference proteome</keyword>
<feature type="domain" description="TsaA-like" evidence="3">
    <location>
        <begin position="29"/>
        <end position="180"/>
    </location>
</feature>
<protein>
    <submittedName>
        <fullName evidence="4">tRNA (N6-threonylcarbamoyladenosine(37)-N6)-methyltransferase TrmO</fullName>
    </submittedName>
</protein>
<dbReference type="InterPro" id="IPR036413">
    <property type="entry name" value="YaeB-like_sf"/>
</dbReference>
<dbReference type="PANTHER" id="PTHR12818:SF0">
    <property type="entry name" value="TRNA (ADENINE(37)-N6)-METHYLTRANSFERASE"/>
    <property type="match status" value="1"/>
</dbReference>
<dbReference type="NCBIfam" id="TIGR00104">
    <property type="entry name" value="tRNA_TsaA"/>
    <property type="match status" value="1"/>
</dbReference>
<name>A0A9X9T853_METOG</name>
<dbReference type="InterPro" id="IPR040372">
    <property type="entry name" value="YaeB-like"/>
</dbReference>
<dbReference type="EMBL" id="CP113361">
    <property type="protein sequence ID" value="WAI02048.1"/>
    <property type="molecule type" value="Genomic_DNA"/>
</dbReference>
<dbReference type="GeneID" id="76834243"/>
<dbReference type="SUPFAM" id="SSF118196">
    <property type="entry name" value="YaeB-like"/>
    <property type="match status" value="1"/>
</dbReference>
<dbReference type="InterPro" id="IPR036414">
    <property type="entry name" value="YaeB_N_sf"/>
</dbReference>
<dbReference type="PANTHER" id="PTHR12818">
    <property type="entry name" value="TRNA (ADENINE(37)-N6)-METHYLTRANSFERASE"/>
    <property type="match status" value="1"/>
</dbReference>
<dbReference type="RefSeq" id="WP_268187326.1">
    <property type="nucleotide sequence ID" value="NZ_CP113361.1"/>
</dbReference>
<dbReference type="CDD" id="cd09281">
    <property type="entry name" value="UPF0066"/>
    <property type="match status" value="1"/>
</dbReference>
<comment type="similarity">
    <text evidence="2">Belongs to the tRNA methyltransferase O family.</text>
</comment>
<dbReference type="InterPro" id="IPR023370">
    <property type="entry name" value="TrmO-like_N"/>
</dbReference>
<accession>A0A9X9T853</accession>
<evidence type="ECO:0000313" key="4">
    <source>
        <dbReference type="EMBL" id="WAI02048.1"/>
    </source>
</evidence>
<dbReference type="Proteomes" id="UP001163096">
    <property type="component" value="Chromosome"/>
</dbReference>
<gene>
    <name evidence="4" type="primary">tsaA</name>
    <name evidence="4" type="ORF">OU421_04035</name>
</gene>
<reference evidence="4" key="1">
    <citation type="submission" date="2022-11" db="EMBL/GenBank/DDBJ databases">
        <title>Complete genome sequence of Methanogenium organophilum DSM 3596.</title>
        <authorList>
            <person name="Chen S.-C."/>
            <person name="Lai S.-J."/>
            <person name="You Y.-T."/>
        </authorList>
    </citation>
    <scope>NUCLEOTIDE SEQUENCE</scope>
    <source>
        <strain evidence="4">DSM 3596</strain>
    </source>
</reference>
<dbReference type="Pfam" id="PF01980">
    <property type="entry name" value="TrmO_N"/>
    <property type="match status" value="1"/>
</dbReference>
<evidence type="ECO:0000313" key="5">
    <source>
        <dbReference type="Proteomes" id="UP001163096"/>
    </source>
</evidence>